<dbReference type="EMBL" id="MU003506">
    <property type="protein sequence ID" value="KAF2471102.1"/>
    <property type="molecule type" value="Genomic_DNA"/>
</dbReference>
<sequence>MSNIGNLFKLPNAPTKRKFENPSSLDPTQAYKSAKLDANRDVKRSQSSVADDEDDSEAGPSLPPDMEEEKGDDEEGRFFGGGLDEDVKEAMDILDANDAEESFMEEKFDIAWLRKLALNFEKKVSKNAELRAKFDDDPSKFIASEGDLDETIKTLSILSEHPELYQEFAKIGSASSLVSLLAHENTDIAINAIEIISELTDEDVTAAQEQWDVLVASMLEADLLNMLISNFSRFDESNDADSNGVYQSLSVIENLLSHPAYLDIIGKEKKLLAWLLNHIKDDLPMSQNKQYVSEIISIITHSSSPNRQHVIRANGMDIILTCLSAYLRRDPEKDSEEEEYMENLFNCATSLVDEVEGKEKFLEAEGVELCLLMLKSGRTCKSRALKILDHACGYAEAPALGDAKANGATSKGKRKAGPELTNTNRAAAVCEKVIEAGGLKPLFSTFKAKKHDLQTTEHILGVFASLLRSLPGNSDSRVRLLVKFSEKKYETVNMLVVFRRQYANRVATFDAKLNTQKRGLSKEKQEELELENTTMRLDEGLYCLERIDVILAWLAAEDAEAKKATIKFLAERDKSLADVMRTLQGQLNGVLEVEPAEREMLESLISFLS</sequence>
<protein>
    <submittedName>
        <fullName evidence="1">DUF1716-domain-containing protein</fullName>
    </submittedName>
</protein>
<proteinExistence type="predicted"/>
<keyword evidence="2" id="KW-1185">Reference proteome</keyword>
<organism evidence="1 2">
    <name type="scientific">Lindgomyces ingoldianus</name>
    <dbReference type="NCBI Taxonomy" id="673940"/>
    <lineage>
        <taxon>Eukaryota</taxon>
        <taxon>Fungi</taxon>
        <taxon>Dikarya</taxon>
        <taxon>Ascomycota</taxon>
        <taxon>Pezizomycotina</taxon>
        <taxon>Dothideomycetes</taxon>
        <taxon>Pleosporomycetidae</taxon>
        <taxon>Pleosporales</taxon>
        <taxon>Lindgomycetaceae</taxon>
        <taxon>Lindgomyces</taxon>
    </lineage>
</organism>
<accession>A0ACB6QXU9</accession>
<evidence type="ECO:0000313" key="1">
    <source>
        <dbReference type="EMBL" id="KAF2471102.1"/>
    </source>
</evidence>
<gene>
    <name evidence="1" type="ORF">BDR25DRAFT_224569</name>
</gene>
<reference evidence="1" key="1">
    <citation type="journal article" date="2020" name="Stud. Mycol.">
        <title>101 Dothideomycetes genomes: a test case for predicting lifestyles and emergence of pathogens.</title>
        <authorList>
            <person name="Haridas S."/>
            <person name="Albert R."/>
            <person name="Binder M."/>
            <person name="Bloem J."/>
            <person name="Labutti K."/>
            <person name="Salamov A."/>
            <person name="Andreopoulos B."/>
            <person name="Baker S."/>
            <person name="Barry K."/>
            <person name="Bills G."/>
            <person name="Bluhm B."/>
            <person name="Cannon C."/>
            <person name="Castanera R."/>
            <person name="Culley D."/>
            <person name="Daum C."/>
            <person name="Ezra D."/>
            <person name="Gonzalez J."/>
            <person name="Henrissat B."/>
            <person name="Kuo A."/>
            <person name="Liang C."/>
            <person name="Lipzen A."/>
            <person name="Lutzoni F."/>
            <person name="Magnuson J."/>
            <person name="Mondo S."/>
            <person name="Nolan M."/>
            <person name="Ohm R."/>
            <person name="Pangilinan J."/>
            <person name="Park H.-J."/>
            <person name="Ramirez L."/>
            <person name="Alfaro M."/>
            <person name="Sun H."/>
            <person name="Tritt A."/>
            <person name="Yoshinaga Y."/>
            <person name="Zwiers L.-H."/>
            <person name="Turgeon B."/>
            <person name="Goodwin S."/>
            <person name="Spatafora J."/>
            <person name="Crous P."/>
            <person name="Grigoriev I."/>
        </authorList>
    </citation>
    <scope>NUCLEOTIDE SEQUENCE</scope>
    <source>
        <strain evidence="1">ATCC 200398</strain>
    </source>
</reference>
<name>A0ACB6QXU9_9PLEO</name>
<evidence type="ECO:0000313" key="2">
    <source>
        <dbReference type="Proteomes" id="UP000799755"/>
    </source>
</evidence>
<dbReference type="Proteomes" id="UP000799755">
    <property type="component" value="Unassembled WGS sequence"/>
</dbReference>
<comment type="caution">
    <text evidence="1">The sequence shown here is derived from an EMBL/GenBank/DDBJ whole genome shotgun (WGS) entry which is preliminary data.</text>
</comment>